<keyword evidence="2" id="KW-0812">Transmembrane</keyword>
<protein>
    <submittedName>
        <fullName evidence="3">Pilus assembly protein MshD</fullName>
    </submittedName>
</protein>
<comment type="caution">
    <text evidence="3">The sequence shown here is derived from an EMBL/GenBank/DDBJ whole genome shotgun (WGS) entry which is preliminary data.</text>
</comment>
<keyword evidence="2" id="KW-0472">Membrane</keyword>
<dbReference type="NCBIfam" id="TIGR02532">
    <property type="entry name" value="IV_pilin_GFxxxE"/>
    <property type="match status" value="1"/>
</dbReference>
<dbReference type="InterPro" id="IPR012902">
    <property type="entry name" value="N_methyl_site"/>
</dbReference>
<organism evidence="3 4">
    <name type="scientific">Solemya pervernicosa gill symbiont</name>
    <dbReference type="NCBI Taxonomy" id="642797"/>
    <lineage>
        <taxon>Bacteria</taxon>
        <taxon>Pseudomonadati</taxon>
        <taxon>Pseudomonadota</taxon>
        <taxon>Gammaproteobacteria</taxon>
        <taxon>sulfur-oxidizing symbionts</taxon>
    </lineage>
</organism>
<evidence type="ECO:0000313" key="4">
    <source>
        <dbReference type="Proteomes" id="UP000191110"/>
    </source>
</evidence>
<sequence>MRRSLHQGGFTLVETIMAIVIISISVVGVLKVMDYTTMHSADPMVQTQAVAIAEAYLEEILSKSYDDPDGSDGESARTSFDDVDDYNGVSDSTPVNSLGSPITSLSGYSVAVSVATETVSGATMKCVDVTVSHATGLSIDVSGYRGSF</sequence>
<name>A0A1T2L1K9_9GAMM</name>
<feature type="transmembrane region" description="Helical" evidence="2">
    <location>
        <begin position="12"/>
        <end position="33"/>
    </location>
</feature>
<accession>A0A1T2L1K9</accession>
<reference evidence="3 4" key="1">
    <citation type="submission" date="2016-11" db="EMBL/GenBank/DDBJ databases">
        <title>Mixed transmission modes and dynamic genome evolution in an obligate animal-bacterial symbiosis.</title>
        <authorList>
            <person name="Russell S.L."/>
            <person name="Corbett-Detig R.B."/>
            <person name="Cavanaugh C.M."/>
        </authorList>
    </citation>
    <scope>NUCLEOTIDE SEQUENCE [LARGE SCALE GENOMIC DNA]</scope>
    <source>
        <strain evidence="3">Sveles-Q1</strain>
    </source>
</reference>
<dbReference type="PROSITE" id="PS00409">
    <property type="entry name" value="PROKAR_NTER_METHYL"/>
    <property type="match status" value="1"/>
</dbReference>
<feature type="region of interest" description="Disordered" evidence="1">
    <location>
        <begin position="63"/>
        <end position="94"/>
    </location>
</feature>
<evidence type="ECO:0000256" key="1">
    <source>
        <dbReference type="SAM" id="MobiDB-lite"/>
    </source>
</evidence>
<dbReference type="RefSeq" id="WP_236725749.1">
    <property type="nucleotide sequence ID" value="NZ_MPRL01000065.1"/>
</dbReference>
<dbReference type="AlphaFoldDB" id="A0A1T2L1K9"/>
<keyword evidence="4" id="KW-1185">Reference proteome</keyword>
<dbReference type="Pfam" id="PF07963">
    <property type="entry name" value="N_methyl"/>
    <property type="match status" value="1"/>
</dbReference>
<evidence type="ECO:0000256" key="2">
    <source>
        <dbReference type="SAM" id="Phobius"/>
    </source>
</evidence>
<keyword evidence="2" id="KW-1133">Transmembrane helix</keyword>
<dbReference type="Proteomes" id="UP000191110">
    <property type="component" value="Unassembled WGS sequence"/>
</dbReference>
<evidence type="ECO:0000313" key="3">
    <source>
        <dbReference type="EMBL" id="OOZ38998.1"/>
    </source>
</evidence>
<gene>
    <name evidence="3" type="ORF">BOW53_13435</name>
</gene>
<proteinExistence type="predicted"/>
<dbReference type="EMBL" id="MPRL01000065">
    <property type="protein sequence ID" value="OOZ38998.1"/>
    <property type="molecule type" value="Genomic_DNA"/>
</dbReference>